<sequence length="45" mass="5505">MYFKEGLWMDWMIKSENYTGIIKLSFVKKNVLWHILFDTFRSSNS</sequence>
<protein>
    <submittedName>
        <fullName evidence="1">Uncharacterized protein</fullName>
    </submittedName>
</protein>
<organism evidence="1 2">
    <name type="scientific">Coprococcus comes ATCC 27758</name>
    <dbReference type="NCBI Taxonomy" id="470146"/>
    <lineage>
        <taxon>Bacteria</taxon>
        <taxon>Bacillati</taxon>
        <taxon>Bacillota</taxon>
        <taxon>Clostridia</taxon>
        <taxon>Lachnospirales</taxon>
        <taxon>Lachnospiraceae</taxon>
        <taxon>Coprococcus</taxon>
    </lineage>
</organism>
<dbReference type="HOGENOM" id="CLU_3198544_0_0_9"/>
<reference evidence="1 2" key="2">
    <citation type="submission" date="2009-03" db="EMBL/GenBank/DDBJ databases">
        <title>Draft genome sequence of Coprococcus comes (ATCC 27758).</title>
        <authorList>
            <person name="Sudarsanam P."/>
            <person name="Ley R."/>
            <person name="Guruge J."/>
            <person name="Turnbaugh P.J."/>
            <person name="Mahowald M."/>
            <person name="Liep D."/>
            <person name="Gordon J."/>
        </authorList>
    </citation>
    <scope>NUCLEOTIDE SEQUENCE [LARGE SCALE GENOMIC DNA]</scope>
    <source>
        <strain evidence="1 2">ATCC 27758</strain>
    </source>
</reference>
<dbReference type="EMBL" id="ABVR01000040">
    <property type="protein sequence ID" value="EEG89994.1"/>
    <property type="molecule type" value="Genomic_DNA"/>
</dbReference>
<accession>C0B9P2</accession>
<name>C0B9P2_9FIRM</name>
<dbReference type="Proteomes" id="UP000003793">
    <property type="component" value="Unassembled WGS sequence"/>
</dbReference>
<gene>
    <name evidence="1" type="ORF">COPCOM_01869</name>
</gene>
<reference evidence="1 2" key="1">
    <citation type="submission" date="2009-02" db="EMBL/GenBank/DDBJ databases">
        <authorList>
            <person name="Fulton L."/>
            <person name="Clifton S."/>
            <person name="Fulton B."/>
            <person name="Xu J."/>
            <person name="Minx P."/>
            <person name="Pepin K.H."/>
            <person name="Johnson M."/>
            <person name="Bhonagiri V."/>
            <person name="Nash W.E."/>
            <person name="Mardis E.R."/>
            <person name="Wilson R.K."/>
        </authorList>
    </citation>
    <scope>NUCLEOTIDE SEQUENCE [LARGE SCALE GENOMIC DNA]</scope>
    <source>
        <strain evidence="1 2">ATCC 27758</strain>
    </source>
</reference>
<dbReference type="AlphaFoldDB" id="C0B9P2"/>
<proteinExistence type="predicted"/>
<evidence type="ECO:0000313" key="2">
    <source>
        <dbReference type="Proteomes" id="UP000003793"/>
    </source>
</evidence>
<comment type="caution">
    <text evidence="1">The sequence shown here is derived from an EMBL/GenBank/DDBJ whole genome shotgun (WGS) entry which is preliminary data.</text>
</comment>
<evidence type="ECO:0000313" key="1">
    <source>
        <dbReference type="EMBL" id="EEG89994.1"/>
    </source>
</evidence>